<dbReference type="AlphaFoldDB" id="A0A5C5VTY0"/>
<evidence type="ECO:0000259" key="3">
    <source>
        <dbReference type="PROSITE" id="PS51846"/>
    </source>
</evidence>
<gene>
    <name evidence="4" type="ORF">Pla111_29840</name>
</gene>
<dbReference type="RefSeq" id="WP_197525058.1">
    <property type="nucleotide sequence ID" value="NZ_SJPH01000008.1"/>
</dbReference>
<evidence type="ECO:0000313" key="5">
    <source>
        <dbReference type="Proteomes" id="UP000318995"/>
    </source>
</evidence>
<dbReference type="GO" id="GO:0016020">
    <property type="term" value="C:membrane"/>
    <property type="evidence" value="ECO:0007669"/>
    <property type="project" value="UniProtKB-UniRule"/>
</dbReference>
<keyword evidence="1 2" id="KW-0472">Membrane</keyword>
<dbReference type="PANTHER" id="PTHR43099:SF5">
    <property type="entry name" value="HLYC_CORC FAMILY TRANSPORTER"/>
    <property type="match status" value="1"/>
</dbReference>
<keyword evidence="5" id="KW-1185">Reference proteome</keyword>
<reference evidence="4 5" key="1">
    <citation type="submission" date="2019-02" db="EMBL/GenBank/DDBJ databases">
        <title>Deep-cultivation of Planctomycetes and their phenomic and genomic characterization uncovers novel biology.</title>
        <authorList>
            <person name="Wiegand S."/>
            <person name="Jogler M."/>
            <person name="Boedeker C."/>
            <person name="Pinto D."/>
            <person name="Vollmers J."/>
            <person name="Rivas-Marin E."/>
            <person name="Kohn T."/>
            <person name="Peeters S.H."/>
            <person name="Heuer A."/>
            <person name="Rast P."/>
            <person name="Oberbeckmann S."/>
            <person name="Bunk B."/>
            <person name="Jeske O."/>
            <person name="Meyerdierks A."/>
            <person name="Storesund J.E."/>
            <person name="Kallscheuer N."/>
            <person name="Luecker S."/>
            <person name="Lage O.M."/>
            <person name="Pohl T."/>
            <person name="Merkel B.J."/>
            <person name="Hornburger P."/>
            <person name="Mueller R.-W."/>
            <person name="Bruemmer F."/>
            <person name="Labrenz M."/>
            <person name="Spormann A.M."/>
            <person name="Op Den Camp H."/>
            <person name="Overmann J."/>
            <person name="Amann R."/>
            <person name="Jetten M.S.M."/>
            <person name="Mascher T."/>
            <person name="Medema M.H."/>
            <person name="Devos D.P."/>
            <person name="Kaster A.-K."/>
            <person name="Ovreas L."/>
            <person name="Rohde M."/>
            <person name="Galperin M.Y."/>
            <person name="Jogler C."/>
        </authorList>
    </citation>
    <scope>NUCLEOTIDE SEQUENCE [LARGE SCALE GENOMIC DNA]</scope>
    <source>
        <strain evidence="4 5">Pla111</strain>
    </source>
</reference>
<dbReference type="InterPro" id="IPR046342">
    <property type="entry name" value="CBS_dom_sf"/>
</dbReference>
<dbReference type="InterPro" id="IPR002550">
    <property type="entry name" value="CNNM"/>
</dbReference>
<keyword evidence="1 2" id="KW-0812">Transmembrane</keyword>
<protein>
    <recommendedName>
        <fullName evidence="3">CNNM transmembrane domain-containing protein</fullName>
    </recommendedName>
</protein>
<dbReference type="PANTHER" id="PTHR43099">
    <property type="entry name" value="UPF0053 PROTEIN YRKA"/>
    <property type="match status" value="1"/>
</dbReference>
<keyword evidence="1 2" id="KW-1133">Transmembrane helix</keyword>
<dbReference type="SUPFAM" id="SSF54631">
    <property type="entry name" value="CBS-domain pair"/>
    <property type="match status" value="1"/>
</dbReference>
<sequence length="321" mass="34453">MILAILLFTVGLALSAFFSGSETGFYRVPRLRLVIDGVGGDRIAKGLLWASNHPEAFVATALVGNNVANNLTAFATVLAAQAIAPSGGVTTELFSTLIATPVVFLLGELLPKRAFLEAPYRLLRRCAPALMLAASLLAPVSVVLWALSRVLSRFTGVASTPLRMVLRRNELQSVFDEGHAVGLLSPAQRDLALATFDLAGRPIKDFMTPLGRHPRLVAGSDREAVLALARRHRVDALPLERSPGARLGYRTVRASRCLLASSDKPLPTEALPEFAEATPFLRVITHLESNSQPLAAVVANGGRVIGFVSVDRLQQAMWDHA</sequence>
<comment type="caution">
    <text evidence="4">The sequence shown here is derived from an EMBL/GenBank/DDBJ whole genome shotgun (WGS) entry which is preliminary data.</text>
</comment>
<proteinExistence type="predicted"/>
<dbReference type="PROSITE" id="PS51846">
    <property type="entry name" value="CNNM"/>
    <property type="match status" value="1"/>
</dbReference>
<dbReference type="InterPro" id="IPR051676">
    <property type="entry name" value="UPF0053_domain"/>
</dbReference>
<organism evidence="4 5">
    <name type="scientific">Botrimarina hoheduenensis</name>
    <dbReference type="NCBI Taxonomy" id="2528000"/>
    <lineage>
        <taxon>Bacteria</taxon>
        <taxon>Pseudomonadati</taxon>
        <taxon>Planctomycetota</taxon>
        <taxon>Planctomycetia</taxon>
        <taxon>Pirellulales</taxon>
        <taxon>Lacipirellulaceae</taxon>
        <taxon>Botrimarina</taxon>
    </lineage>
</organism>
<name>A0A5C5VTY0_9BACT</name>
<evidence type="ECO:0000256" key="2">
    <source>
        <dbReference type="SAM" id="Phobius"/>
    </source>
</evidence>
<feature type="transmembrane region" description="Helical" evidence="2">
    <location>
        <begin position="122"/>
        <end position="147"/>
    </location>
</feature>
<dbReference type="EMBL" id="SJPH01000008">
    <property type="protein sequence ID" value="TWT41607.1"/>
    <property type="molecule type" value="Genomic_DNA"/>
</dbReference>
<feature type="domain" description="CNNM transmembrane" evidence="3">
    <location>
        <begin position="1"/>
        <end position="188"/>
    </location>
</feature>
<evidence type="ECO:0000256" key="1">
    <source>
        <dbReference type="PROSITE-ProRule" id="PRU01193"/>
    </source>
</evidence>
<evidence type="ECO:0000313" key="4">
    <source>
        <dbReference type="EMBL" id="TWT41607.1"/>
    </source>
</evidence>
<accession>A0A5C5VTY0</accession>
<dbReference type="Pfam" id="PF01595">
    <property type="entry name" value="CNNM"/>
    <property type="match status" value="1"/>
</dbReference>
<dbReference type="Proteomes" id="UP000318995">
    <property type="component" value="Unassembled WGS sequence"/>
</dbReference>